<dbReference type="GO" id="GO:0005524">
    <property type="term" value="F:ATP binding"/>
    <property type="evidence" value="ECO:0007669"/>
    <property type="project" value="UniProtKB-KW"/>
</dbReference>
<dbReference type="InterPro" id="IPR013525">
    <property type="entry name" value="ABC2_TM"/>
</dbReference>
<evidence type="ECO:0000313" key="13">
    <source>
        <dbReference type="EMBL" id="TQM66011.1"/>
    </source>
</evidence>
<evidence type="ECO:0000256" key="9">
    <source>
        <dbReference type="SAM" id="MobiDB-lite"/>
    </source>
</evidence>
<protein>
    <submittedName>
        <fullName evidence="13">FHA modulated ABC efflux pump with fused ATPase and integral membrane subunit</fullName>
    </submittedName>
</protein>
<sequence length="1007" mass="107160">MSDAVLKWGNKELLLSPGESVNIGRGPECEIVIPERQLSRVHAVVYYADGWLIADRNSTNGTFVEGKAVDTHWLTDGTELRLGDPTSGSLLTVDLTGSPAEKTAPPSQEISIFLGDEERRFDSVDTVLIGRGPECDLVLTNPLVSRIHAVLHFSDGWFIRDNESRNGSYVGTTRIDAEWVGSGVEIYLGDPISGTRLRIEPTPHPVPAAELQPVTGKHADAESAARLASAGNLVSAGAPLNSPSEGSSAAAASLAPVAAPPAPGQADDLVGLPHFMPPADDEVYVSPVSPVTPARPGVTITPIEHRGGSVTTPEDAPGGPPPAASEETGGEGGHLFDEDIESTTLDGQEPQRFRAIPKTLETPPEGSTVLTIGTAADNTHQLNDVLVSRHHARLTETAEGFAIDDLRSLNGTYINGQLISSGIMREGDRLTVGHNDFVRLRGALVLEREAEPTAGGLEVDGLGYSLPSGKRLLRGVDLTARRGTLTAVIGPSGAGKSTLAKVLTGLVSPSQGSVLFDEFDVHDNYSIVSSRIGLVPQSDVLHQQLTLTRALTFAAELRLSPEIDEAARVEKVTHVMAQLGLTGHEMTRIDTLSGGQRKRASVALELLTEPSLLVLDEPTSGLDPALDRQVMLMLRELADGDRAVVVVTHSVSYLNFCDQVLVLSTGGMPAYCGPVSGLKGHFGTDDWADIFATITESPEKAYAHYRISMEPPQQSKPPRPRLSARPGAKRSGPTWLTQFKTVATRQTRLLTANPGYLSFLVALPFVMGALALTVPGSYGFTATDPHNLETVTEPTKVLALLIIGATFMGASISVRDLIGERDIFQRERAVGLSVSAYVCAKVFILGALAWLSTGIMLVIVLIGKNPPENSLVLPNGSLEMFVALGLASSTTMVLGLLISSLVKSSEQVMPVLIVVVMSQLVMHGGIIPVTGRAVLDQISFLMPARWGYGAAAAGIDIRALVPSTKDDWLWDHNAGVWWLSIGVLMLFSIIFAAGTIIRLTDAKRTRS</sequence>
<reference evidence="13 14" key="1">
    <citation type="submission" date="2019-06" db="EMBL/GenBank/DDBJ databases">
        <title>Sequencing the genomes of 1000 actinobacteria strains.</title>
        <authorList>
            <person name="Klenk H.-P."/>
        </authorList>
    </citation>
    <scope>NUCLEOTIDE SEQUENCE [LARGE SCALE GENOMIC DNA]</scope>
    <source>
        <strain evidence="13 14">DSM 18031</strain>
    </source>
</reference>
<evidence type="ECO:0000259" key="12">
    <source>
        <dbReference type="PROSITE" id="PS50893"/>
    </source>
</evidence>
<dbReference type="GO" id="GO:0140359">
    <property type="term" value="F:ABC-type transporter activity"/>
    <property type="evidence" value="ECO:0007669"/>
    <property type="project" value="InterPro"/>
</dbReference>
<dbReference type="PROSITE" id="PS50893">
    <property type="entry name" value="ABC_TRANSPORTER_2"/>
    <property type="match status" value="1"/>
</dbReference>
<dbReference type="Gene3D" id="2.60.200.20">
    <property type="match status" value="3"/>
</dbReference>
<dbReference type="OrthoDB" id="9804819at2"/>
<dbReference type="PROSITE" id="PS00211">
    <property type="entry name" value="ABC_TRANSPORTER_1"/>
    <property type="match status" value="1"/>
</dbReference>
<evidence type="ECO:0000256" key="10">
    <source>
        <dbReference type="SAM" id="Phobius"/>
    </source>
</evidence>
<keyword evidence="6" id="KW-0067">ATP-binding</keyword>
<dbReference type="PROSITE" id="PS50006">
    <property type="entry name" value="FHA_DOMAIN"/>
    <property type="match status" value="3"/>
</dbReference>
<comment type="subcellular location">
    <subcellularLocation>
        <location evidence="1">Membrane</location>
        <topology evidence="1">Multi-pass membrane protein</topology>
    </subcellularLocation>
</comment>
<dbReference type="Proteomes" id="UP000318331">
    <property type="component" value="Unassembled WGS sequence"/>
</dbReference>
<keyword evidence="5" id="KW-0547">Nucleotide-binding</keyword>
<keyword evidence="7 10" id="KW-1133">Transmembrane helix</keyword>
<gene>
    <name evidence="13" type="ORF">FB466_0832</name>
</gene>
<dbReference type="Pfam" id="PF01061">
    <property type="entry name" value="ABC2_membrane"/>
    <property type="match status" value="1"/>
</dbReference>
<evidence type="ECO:0000256" key="3">
    <source>
        <dbReference type="ARBA" id="ARBA00022553"/>
    </source>
</evidence>
<dbReference type="Gene3D" id="3.40.50.300">
    <property type="entry name" value="P-loop containing nucleotide triphosphate hydrolases"/>
    <property type="match status" value="1"/>
</dbReference>
<keyword evidence="4 10" id="KW-0812">Transmembrane</keyword>
<feature type="domain" description="FHA" evidence="11">
    <location>
        <begin position="127"/>
        <end position="175"/>
    </location>
</feature>
<keyword evidence="3" id="KW-0597">Phosphoprotein</keyword>
<feature type="region of interest" description="Disordered" evidence="9">
    <location>
        <begin position="295"/>
        <end position="337"/>
    </location>
</feature>
<dbReference type="InterPro" id="IPR008984">
    <property type="entry name" value="SMAD_FHA_dom_sf"/>
</dbReference>
<keyword evidence="8 10" id="KW-0472">Membrane</keyword>
<dbReference type="SUPFAM" id="SSF49879">
    <property type="entry name" value="SMAD/FHA domain"/>
    <property type="match status" value="3"/>
</dbReference>
<feature type="transmembrane region" description="Helical" evidence="10">
    <location>
        <begin position="830"/>
        <end position="860"/>
    </location>
</feature>
<dbReference type="SUPFAM" id="SSF52540">
    <property type="entry name" value="P-loop containing nucleoside triphosphate hydrolases"/>
    <property type="match status" value="1"/>
</dbReference>
<feature type="transmembrane region" description="Helical" evidence="10">
    <location>
        <begin position="976"/>
        <end position="997"/>
    </location>
</feature>
<dbReference type="Pfam" id="PF00498">
    <property type="entry name" value="FHA"/>
    <property type="match status" value="3"/>
</dbReference>
<dbReference type="InterPro" id="IPR027417">
    <property type="entry name" value="P-loop_NTPase"/>
</dbReference>
<dbReference type="GO" id="GO:0016020">
    <property type="term" value="C:membrane"/>
    <property type="evidence" value="ECO:0007669"/>
    <property type="project" value="UniProtKB-SubCell"/>
</dbReference>
<dbReference type="InterPro" id="IPR003439">
    <property type="entry name" value="ABC_transporter-like_ATP-bd"/>
</dbReference>
<organism evidence="13 14">
    <name type="scientific">Klugiella xanthotipulae</name>
    <dbReference type="NCBI Taxonomy" id="244735"/>
    <lineage>
        <taxon>Bacteria</taxon>
        <taxon>Bacillati</taxon>
        <taxon>Actinomycetota</taxon>
        <taxon>Actinomycetes</taxon>
        <taxon>Micrococcales</taxon>
        <taxon>Microbacteriaceae</taxon>
        <taxon>Klugiella</taxon>
    </lineage>
</organism>
<dbReference type="InterPro" id="IPR003593">
    <property type="entry name" value="AAA+_ATPase"/>
</dbReference>
<dbReference type="EMBL" id="VFPN01000001">
    <property type="protein sequence ID" value="TQM66011.1"/>
    <property type="molecule type" value="Genomic_DNA"/>
</dbReference>
<dbReference type="SMART" id="SM00240">
    <property type="entry name" value="FHA"/>
    <property type="match status" value="3"/>
</dbReference>
<feature type="transmembrane region" description="Helical" evidence="10">
    <location>
        <begin position="880"/>
        <end position="899"/>
    </location>
</feature>
<dbReference type="PANTHER" id="PTHR48041:SF139">
    <property type="entry name" value="PROTEIN SCARLET"/>
    <property type="match status" value="1"/>
</dbReference>
<proteinExistence type="predicted"/>
<evidence type="ECO:0000259" key="11">
    <source>
        <dbReference type="PROSITE" id="PS50006"/>
    </source>
</evidence>
<feature type="transmembrane region" description="Helical" evidence="10">
    <location>
        <begin position="798"/>
        <end position="818"/>
    </location>
</feature>
<evidence type="ECO:0000256" key="6">
    <source>
        <dbReference type="ARBA" id="ARBA00022840"/>
    </source>
</evidence>
<dbReference type="GO" id="GO:0016887">
    <property type="term" value="F:ATP hydrolysis activity"/>
    <property type="evidence" value="ECO:0007669"/>
    <property type="project" value="InterPro"/>
</dbReference>
<accession>A0A543I642</accession>
<feature type="region of interest" description="Disordered" evidence="9">
    <location>
        <begin position="198"/>
        <end position="223"/>
    </location>
</feature>
<name>A0A543I642_9MICO</name>
<feature type="transmembrane region" description="Helical" evidence="10">
    <location>
        <begin position="755"/>
        <end position="778"/>
    </location>
</feature>
<evidence type="ECO:0000256" key="5">
    <source>
        <dbReference type="ARBA" id="ARBA00022741"/>
    </source>
</evidence>
<dbReference type="InterPro" id="IPR000253">
    <property type="entry name" value="FHA_dom"/>
</dbReference>
<feature type="domain" description="FHA" evidence="11">
    <location>
        <begin position="21"/>
        <end position="69"/>
    </location>
</feature>
<dbReference type="RefSeq" id="WP_141916043.1">
    <property type="nucleotide sequence ID" value="NZ_BAAAYS010000005.1"/>
</dbReference>
<dbReference type="InterPro" id="IPR050352">
    <property type="entry name" value="ABCG_transporters"/>
</dbReference>
<keyword evidence="2" id="KW-0813">Transport</keyword>
<dbReference type="Pfam" id="PF00005">
    <property type="entry name" value="ABC_tran"/>
    <property type="match status" value="1"/>
</dbReference>
<dbReference type="InterPro" id="IPR017871">
    <property type="entry name" value="ABC_transporter-like_CS"/>
</dbReference>
<evidence type="ECO:0000256" key="8">
    <source>
        <dbReference type="ARBA" id="ARBA00023136"/>
    </source>
</evidence>
<evidence type="ECO:0000256" key="4">
    <source>
        <dbReference type="ARBA" id="ARBA00022692"/>
    </source>
</evidence>
<keyword evidence="14" id="KW-1185">Reference proteome</keyword>
<feature type="domain" description="ABC transporter" evidence="12">
    <location>
        <begin position="457"/>
        <end position="690"/>
    </location>
</feature>
<feature type="domain" description="FHA" evidence="11">
    <location>
        <begin position="370"/>
        <end position="419"/>
    </location>
</feature>
<evidence type="ECO:0000256" key="1">
    <source>
        <dbReference type="ARBA" id="ARBA00004141"/>
    </source>
</evidence>
<evidence type="ECO:0000256" key="7">
    <source>
        <dbReference type="ARBA" id="ARBA00022989"/>
    </source>
</evidence>
<dbReference type="AlphaFoldDB" id="A0A543I642"/>
<feature type="transmembrane region" description="Helical" evidence="10">
    <location>
        <begin position="911"/>
        <end position="935"/>
    </location>
</feature>
<evidence type="ECO:0000313" key="14">
    <source>
        <dbReference type="Proteomes" id="UP000318331"/>
    </source>
</evidence>
<dbReference type="SMART" id="SM00382">
    <property type="entry name" value="AAA"/>
    <property type="match status" value="1"/>
</dbReference>
<evidence type="ECO:0000256" key="2">
    <source>
        <dbReference type="ARBA" id="ARBA00022448"/>
    </source>
</evidence>
<dbReference type="CDD" id="cd00060">
    <property type="entry name" value="FHA"/>
    <property type="match status" value="1"/>
</dbReference>
<feature type="region of interest" description="Disordered" evidence="9">
    <location>
        <begin position="709"/>
        <end position="733"/>
    </location>
</feature>
<dbReference type="PANTHER" id="PTHR48041">
    <property type="entry name" value="ABC TRANSPORTER G FAMILY MEMBER 28"/>
    <property type="match status" value="1"/>
</dbReference>
<comment type="caution">
    <text evidence="13">The sequence shown here is derived from an EMBL/GenBank/DDBJ whole genome shotgun (WGS) entry which is preliminary data.</text>
</comment>